<evidence type="ECO:0000313" key="3">
    <source>
        <dbReference type="Proteomes" id="UP000294543"/>
    </source>
</evidence>
<keyword evidence="3" id="KW-1185">Reference proteome</keyword>
<sequence length="392" mass="41943">MITTTIFIPASGGFVPTPVVLVGGLHAAARTVAVERLLAGHRGSVAVHHDLTEIGHDRVRRSVRNATGLLETAEVRLAHGCVTCTVREDLLPQLVRLAPGAAPLIVDLWDSVEPRSVAEALNCDEASDVLRLTGVLTALDAAALPDDITCGERLSTVGKRAAAGDQRYLAEVLARQLEYATALVLHGGDEDDHELSRRVLAHLAPFTPVHRIDALPPVTGARVCAGDLADRVDPATAQLPGDGRTEEIVTTVWQSRRPLHPARLFEAVDELVTESVRSRGRFWLATCPDRLLAWDAVAGIVSVEDTGPWLAALPEAAWELVSPARRAAAALDWDGERGDRAQHLVFTGPDLDPARFHALLDSCLLTSEEEAAGPGAHLDDPFAPILTLKETA</sequence>
<dbReference type="SMART" id="SM00833">
    <property type="entry name" value="CobW_C"/>
    <property type="match status" value="1"/>
</dbReference>
<gene>
    <name evidence="2" type="ORF">E1294_24400</name>
</gene>
<dbReference type="EMBL" id="SMKP01000071">
    <property type="protein sequence ID" value="TDD18426.1"/>
    <property type="molecule type" value="Genomic_DNA"/>
</dbReference>
<organism evidence="2 3">
    <name type="scientific">Nonomuraea diastatica</name>
    <dbReference type="NCBI Taxonomy" id="1848329"/>
    <lineage>
        <taxon>Bacteria</taxon>
        <taxon>Bacillati</taxon>
        <taxon>Actinomycetota</taxon>
        <taxon>Actinomycetes</taxon>
        <taxon>Streptosporangiales</taxon>
        <taxon>Streptosporangiaceae</taxon>
        <taxon>Nonomuraea</taxon>
    </lineage>
</organism>
<dbReference type="Gene3D" id="3.40.50.300">
    <property type="entry name" value="P-loop containing nucleotide triphosphate hydrolases"/>
    <property type="match status" value="1"/>
</dbReference>
<dbReference type="Proteomes" id="UP000294543">
    <property type="component" value="Unassembled WGS sequence"/>
</dbReference>
<dbReference type="OrthoDB" id="9808822at2"/>
<dbReference type="PANTHER" id="PTHR43603">
    <property type="entry name" value="COBW DOMAIN-CONTAINING PROTEIN DDB_G0274527"/>
    <property type="match status" value="1"/>
</dbReference>
<proteinExistence type="predicted"/>
<evidence type="ECO:0000259" key="1">
    <source>
        <dbReference type="SMART" id="SM00833"/>
    </source>
</evidence>
<dbReference type="InterPro" id="IPR027417">
    <property type="entry name" value="P-loop_NTPase"/>
</dbReference>
<dbReference type="Pfam" id="PF07683">
    <property type="entry name" value="CobW_C"/>
    <property type="match status" value="1"/>
</dbReference>
<evidence type="ECO:0000313" key="2">
    <source>
        <dbReference type="EMBL" id="TDD18426.1"/>
    </source>
</evidence>
<dbReference type="InterPro" id="IPR011629">
    <property type="entry name" value="CobW-like_C"/>
</dbReference>
<dbReference type="InterPro" id="IPR051927">
    <property type="entry name" value="Zn_Chap_cDPG_Synth"/>
</dbReference>
<name>A0A4V2YE93_9ACTN</name>
<reference evidence="2 3" key="1">
    <citation type="submission" date="2019-03" db="EMBL/GenBank/DDBJ databases">
        <title>Draft genome sequences of novel Actinobacteria.</title>
        <authorList>
            <person name="Sahin N."/>
            <person name="Ay H."/>
            <person name="Saygin H."/>
        </authorList>
    </citation>
    <scope>NUCLEOTIDE SEQUENCE [LARGE SCALE GENOMIC DNA]</scope>
    <source>
        <strain evidence="2 3">KC712</strain>
    </source>
</reference>
<accession>A0A4V2YE93</accession>
<dbReference type="PANTHER" id="PTHR43603:SF1">
    <property type="entry name" value="ZINC-REGULATED GTPASE METALLOPROTEIN ACTIVATOR 1"/>
    <property type="match status" value="1"/>
</dbReference>
<dbReference type="AlphaFoldDB" id="A0A4V2YE93"/>
<feature type="domain" description="CobW C-terminal" evidence="1">
    <location>
        <begin position="248"/>
        <end position="364"/>
    </location>
</feature>
<comment type="caution">
    <text evidence="2">The sequence shown here is derived from an EMBL/GenBank/DDBJ whole genome shotgun (WGS) entry which is preliminary data.</text>
</comment>
<protein>
    <submittedName>
        <fullName evidence="2">GTP-binding protein</fullName>
    </submittedName>
</protein>
<dbReference type="Pfam" id="PF02492">
    <property type="entry name" value="cobW"/>
    <property type="match status" value="1"/>
</dbReference>
<dbReference type="SUPFAM" id="SSF90002">
    <property type="entry name" value="Hypothetical protein YjiA, C-terminal domain"/>
    <property type="match status" value="1"/>
</dbReference>
<dbReference type="InterPro" id="IPR003495">
    <property type="entry name" value="CobW/HypB/UreG_nucleotide-bd"/>
</dbReference>